<evidence type="ECO:0000256" key="4">
    <source>
        <dbReference type="ARBA" id="ARBA00022741"/>
    </source>
</evidence>
<keyword evidence="6" id="KW-0067">ATP-binding</keyword>
<comment type="pathway">
    <text evidence="1">Purine metabolism; 7-cyano-7-deazaguanine biosynthesis.</text>
</comment>
<dbReference type="AlphaFoldDB" id="A0A0F9SGI6"/>
<evidence type="ECO:0000256" key="5">
    <source>
        <dbReference type="ARBA" id="ARBA00022833"/>
    </source>
</evidence>
<evidence type="ECO:0000256" key="2">
    <source>
        <dbReference type="ARBA" id="ARBA00022598"/>
    </source>
</evidence>
<evidence type="ECO:0000256" key="3">
    <source>
        <dbReference type="ARBA" id="ARBA00022723"/>
    </source>
</evidence>
<keyword evidence="3" id="KW-0479">Metal-binding</keyword>
<dbReference type="EMBL" id="LAZR01000460">
    <property type="protein sequence ID" value="KKN68000.1"/>
    <property type="molecule type" value="Genomic_DNA"/>
</dbReference>
<dbReference type="GO" id="GO:0016874">
    <property type="term" value="F:ligase activity"/>
    <property type="evidence" value="ECO:0007669"/>
    <property type="project" value="UniProtKB-KW"/>
</dbReference>
<evidence type="ECO:0000313" key="10">
    <source>
        <dbReference type="EMBL" id="KKN68000.1"/>
    </source>
</evidence>
<dbReference type="InterPro" id="IPR014729">
    <property type="entry name" value="Rossmann-like_a/b/a_fold"/>
</dbReference>
<protein>
    <recommendedName>
        <fullName evidence="8">7-cyano-7-deazaguanine synthase</fullName>
        <ecNumber evidence="8">6.3.4.20</ecNumber>
    </recommendedName>
</protein>
<name>A0A0F9SGI6_9ZZZZ</name>
<evidence type="ECO:0000256" key="6">
    <source>
        <dbReference type="ARBA" id="ARBA00022840"/>
    </source>
</evidence>
<comment type="caution">
    <text evidence="10">The sequence shown here is derived from an EMBL/GenBank/DDBJ whole genome shotgun (WGS) entry which is preliminary data.</text>
</comment>
<evidence type="ECO:0000256" key="8">
    <source>
        <dbReference type="ARBA" id="ARBA00039149"/>
    </source>
</evidence>
<dbReference type="PANTHER" id="PTHR42914">
    <property type="entry name" value="7-CYANO-7-DEAZAGUANINE SYNTHASE"/>
    <property type="match status" value="1"/>
</dbReference>
<proteinExistence type="inferred from homology"/>
<dbReference type="Pfam" id="PF06508">
    <property type="entry name" value="QueC"/>
    <property type="match status" value="1"/>
</dbReference>
<evidence type="ECO:0000256" key="9">
    <source>
        <dbReference type="ARBA" id="ARBA00047890"/>
    </source>
</evidence>
<comment type="catalytic activity">
    <reaction evidence="9">
        <text>7-carboxy-7-carbaguanine + NH4(+) + 2 ATP = 7-cyano-7-carbaguanine + 2 AMP + 2 diphosphate + 2 H(+)</text>
        <dbReference type="Rhea" id="RHEA:27982"/>
        <dbReference type="ChEBI" id="CHEBI:15378"/>
        <dbReference type="ChEBI" id="CHEBI:28938"/>
        <dbReference type="ChEBI" id="CHEBI:30616"/>
        <dbReference type="ChEBI" id="CHEBI:33019"/>
        <dbReference type="ChEBI" id="CHEBI:45075"/>
        <dbReference type="ChEBI" id="CHEBI:61036"/>
        <dbReference type="ChEBI" id="CHEBI:456215"/>
        <dbReference type="EC" id="6.3.4.20"/>
    </reaction>
</comment>
<gene>
    <name evidence="10" type="ORF">LCGC14_0455560</name>
</gene>
<reference evidence="10" key="1">
    <citation type="journal article" date="2015" name="Nature">
        <title>Complex archaea that bridge the gap between prokaryotes and eukaryotes.</title>
        <authorList>
            <person name="Spang A."/>
            <person name="Saw J.H."/>
            <person name="Jorgensen S.L."/>
            <person name="Zaremba-Niedzwiedzka K."/>
            <person name="Martijn J."/>
            <person name="Lind A.E."/>
            <person name="van Eijk R."/>
            <person name="Schleper C."/>
            <person name="Guy L."/>
            <person name="Ettema T.J."/>
        </authorList>
    </citation>
    <scope>NUCLEOTIDE SEQUENCE</scope>
</reference>
<organism evidence="10">
    <name type="scientific">marine sediment metagenome</name>
    <dbReference type="NCBI Taxonomy" id="412755"/>
    <lineage>
        <taxon>unclassified sequences</taxon>
        <taxon>metagenomes</taxon>
        <taxon>ecological metagenomes</taxon>
    </lineage>
</organism>
<dbReference type="SUPFAM" id="SSF52402">
    <property type="entry name" value="Adenine nucleotide alpha hydrolases-like"/>
    <property type="match status" value="1"/>
</dbReference>
<dbReference type="Gene3D" id="3.40.50.620">
    <property type="entry name" value="HUPs"/>
    <property type="match status" value="1"/>
</dbReference>
<comment type="similarity">
    <text evidence="7">Belongs to the QueC family.</text>
</comment>
<dbReference type="InterPro" id="IPR018317">
    <property type="entry name" value="QueC"/>
</dbReference>
<keyword evidence="5" id="KW-0862">Zinc</keyword>
<evidence type="ECO:0000256" key="1">
    <source>
        <dbReference type="ARBA" id="ARBA00005061"/>
    </source>
</evidence>
<accession>A0A0F9SGI6</accession>
<dbReference type="GO" id="GO:0046872">
    <property type="term" value="F:metal ion binding"/>
    <property type="evidence" value="ECO:0007669"/>
    <property type="project" value="UniProtKB-KW"/>
</dbReference>
<evidence type="ECO:0000256" key="7">
    <source>
        <dbReference type="ARBA" id="ARBA00037993"/>
    </source>
</evidence>
<dbReference type="PANTHER" id="PTHR42914:SF1">
    <property type="entry name" value="7-CYANO-7-DEAZAGUANINE SYNTHASE"/>
    <property type="match status" value="1"/>
</dbReference>
<keyword evidence="4" id="KW-0547">Nucleotide-binding</keyword>
<dbReference type="GO" id="GO:0005524">
    <property type="term" value="F:ATP binding"/>
    <property type="evidence" value="ECO:0007669"/>
    <property type="project" value="UniProtKB-KW"/>
</dbReference>
<keyword evidence="2" id="KW-0436">Ligase</keyword>
<sequence length="217" mass="24376">MTTAVCELSGGYDSALSTLLALRKYDSVFGVFTNYGQVYAEQERASAEYLAEWFTRYPSWRGLTRLKCTLSQALPDQSDSPYIPVRNLVLGTLSANFAQAHGANVVVVGSKTTEYRPDDPYCWYDCTTEFYEGMGALVSLAAEAGHEIRYEQSLILDGQPLTKAQVLEALIDEGIALIKLWNCYEAGERPCQKCFHCLDMRKTLEGMGQLTRFEGWW</sequence>
<dbReference type="EC" id="6.3.4.20" evidence="8"/>